<dbReference type="PANTHER" id="PTHR43630">
    <property type="entry name" value="POLY-BETA-1,6-N-ACETYL-D-GLUCOSAMINE SYNTHASE"/>
    <property type="match status" value="1"/>
</dbReference>
<comment type="caution">
    <text evidence="5">The sequence shown here is derived from an EMBL/GenBank/DDBJ whole genome shotgun (WGS) entry which is preliminary data.</text>
</comment>
<accession>A0A948RZF2</accession>
<dbReference type="InterPro" id="IPR029044">
    <property type="entry name" value="Nucleotide-diphossugar_trans"/>
</dbReference>
<comment type="similarity">
    <text evidence="1">Belongs to the glycosyltransferase 2 family.</text>
</comment>
<evidence type="ECO:0000313" key="6">
    <source>
        <dbReference type="Proteomes" id="UP000777784"/>
    </source>
</evidence>
<dbReference type="Gene3D" id="3.90.550.10">
    <property type="entry name" value="Spore Coat Polysaccharide Biosynthesis Protein SpsA, Chain A"/>
    <property type="match status" value="1"/>
</dbReference>
<dbReference type="Proteomes" id="UP000777784">
    <property type="component" value="Unassembled WGS sequence"/>
</dbReference>
<dbReference type="SUPFAM" id="SSF53448">
    <property type="entry name" value="Nucleotide-diphospho-sugar transferases"/>
    <property type="match status" value="1"/>
</dbReference>
<evidence type="ECO:0000256" key="3">
    <source>
        <dbReference type="ARBA" id="ARBA00022679"/>
    </source>
</evidence>
<keyword evidence="4" id="KW-0472">Membrane</keyword>
<feature type="transmembrane region" description="Helical" evidence="4">
    <location>
        <begin position="7"/>
        <end position="27"/>
    </location>
</feature>
<dbReference type="EMBL" id="JAHJDP010000042">
    <property type="protein sequence ID" value="MBU2691054.1"/>
    <property type="molecule type" value="Genomic_DNA"/>
</dbReference>
<dbReference type="GO" id="GO:0016757">
    <property type="term" value="F:glycosyltransferase activity"/>
    <property type="evidence" value="ECO:0007669"/>
    <property type="project" value="UniProtKB-KW"/>
</dbReference>
<keyword evidence="3" id="KW-0808">Transferase</keyword>
<keyword evidence="2" id="KW-0328">Glycosyltransferase</keyword>
<gene>
    <name evidence="5" type="ORF">KJ970_09000</name>
</gene>
<evidence type="ECO:0000313" key="5">
    <source>
        <dbReference type="EMBL" id="MBU2691054.1"/>
    </source>
</evidence>
<dbReference type="CDD" id="cd06423">
    <property type="entry name" value="CESA_like"/>
    <property type="match status" value="1"/>
</dbReference>
<dbReference type="PANTHER" id="PTHR43630:SF1">
    <property type="entry name" value="POLY-BETA-1,6-N-ACETYL-D-GLUCOSAMINE SYNTHASE"/>
    <property type="match status" value="1"/>
</dbReference>
<proteinExistence type="inferred from homology"/>
<dbReference type="Pfam" id="PF13641">
    <property type="entry name" value="Glyco_tranf_2_3"/>
    <property type="match status" value="1"/>
</dbReference>
<reference evidence="5" key="1">
    <citation type="submission" date="2021-05" db="EMBL/GenBank/DDBJ databases">
        <title>Energy efficiency and biological interactions define the core microbiome of deep oligotrophic groundwater.</title>
        <authorList>
            <person name="Mehrshad M."/>
            <person name="Lopez-Fernandez M."/>
            <person name="Bell E."/>
            <person name="Bernier-Latmani R."/>
            <person name="Bertilsson S."/>
            <person name="Dopson M."/>
        </authorList>
    </citation>
    <scope>NUCLEOTIDE SEQUENCE</scope>
    <source>
        <strain evidence="5">Modern_marine.mb.64</strain>
    </source>
</reference>
<sequence length="437" mass="48962">MLKRTTSYFALFIFLAAFLSLAGYLIFALVFKEPLPVMPILIRGAGGFFFGFMCLLLLRYLFLMWFAYLDQVEGSLEKTPESTPGVSIIVPAFNEGAGIEAAIRSLLELDYPTYEIIVVDDGSTDDTYQRAQSMEGRYSGVRIRVLHKRNGGKASALNLGIAAADEELILCVDGDSKLAPGSLRSAMIHFADPDVGAVAGNVKVVNRRNMITRLQALEYIEGLNMVRRAQAFFRSVNIIPGPFGIFRRRVILEAGGYTTDTFAEDCDITLKILERGWKIRYEPHAIAFTEAPENMQDLIKQRYRWTRGVLQALKKRWAAALSFRNRGLSFAVLYLSFEGLIWPAVNVAAHLFLIYVTGLYGGGALLVLWWAQLTVLDLVAALYCIVVEEERLSLIPYAIVYRLFFALALDICKLAASVEELFAVEMSWGKVERRGRI</sequence>
<feature type="transmembrane region" description="Helical" evidence="4">
    <location>
        <begin position="367"/>
        <end position="387"/>
    </location>
</feature>
<feature type="transmembrane region" description="Helical" evidence="4">
    <location>
        <begin position="331"/>
        <end position="355"/>
    </location>
</feature>
<evidence type="ECO:0000256" key="1">
    <source>
        <dbReference type="ARBA" id="ARBA00006739"/>
    </source>
</evidence>
<evidence type="ECO:0000256" key="4">
    <source>
        <dbReference type="SAM" id="Phobius"/>
    </source>
</evidence>
<dbReference type="AlphaFoldDB" id="A0A948RZF2"/>
<keyword evidence="4" id="KW-0812">Transmembrane</keyword>
<keyword evidence="4" id="KW-1133">Transmembrane helix</keyword>
<organism evidence="5 6">
    <name type="scientific">Eiseniibacteriota bacterium</name>
    <dbReference type="NCBI Taxonomy" id="2212470"/>
    <lineage>
        <taxon>Bacteria</taxon>
        <taxon>Candidatus Eiseniibacteriota</taxon>
    </lineage>
</organism>
<protein>
    <submittedName>
        <fullName evidence="5">Glycosyltransferase family 2 protein</fullName>
    </submittedName>
</protein>
<feature type="transmembrane region" description="Helical" evidence="4">
    <location>
        <begin position="47"/>
        <end position="68"/>
    </location>
</feature>
<evidence type="ECO:0000256" key="2">
    <source>
        <dbReference type="ARBA" id="ARBA00022676"/>
    </source>
</evidence>
<name>A0A948RZF2_UNCEI</name>